<evidence type="ECO:0000313" key="3">
    <source>
        <dbReference type="Proteomes" id="UP001230504"/>
    </source>
</evidence>
<evidence type="ECO:0000313" key="2">
    <source>
        <dbReference type="EMBL" id="KAK1598015.1"/>
    </source>
</evidence>
<feature type="region of interest" description="Disordered" evidence="1">
    <location>
        <begin position="148"/>
        <end position="174"/>
    </location>
</feature>
<organism evidence="2 3">
    <name type="scientific">Colletotrichum navitas</name>
    <dbReference type="NCBI Taxonomy" id="681940"/>
    <lineage>
        <taxon>Eukaryota</taxon>
        <taxon>Fungi</taxon>
        <taxon>Dikarya</taxon>
        <taxon>Ascomycota</taxon>
        <taxon>Pezizomycotina</taxon>
        <taxon>Sordariomycetes</taxon>
        <taxon>Hypocreomycetidae</taxon>
        <taxon>Glomerellales</taxon>
        <taxon>Glomerellaceae</taxon>
        <taxon>Colletotrichum</taxon>
        <taxon>Colletotrichum graminicola species complex</taxon>
    </lineage>
</organism>
<sequence length="206" mass="22420">MPDLFSTRPTASSSGLASAFPLAAPPASTLALVRAVFPLSIPQILERYSRPHQNPVVVVVSCPEPRYCSGIDWAFRRTHTRLRKTFLSLGIWPPFYRRLDIFSALWFCPILSLLSGSHVGSFSSSPISIIGRSTTKQDLCVALVTQTRGGSSSSSSNSNGSYQEPSPSAHSLKPTCHSTGGVSSLDLLWRRYSFFLGLSLPHLPLL</sequence>
<name>A0AAD8Q8Z8_9PEZI</name>
<dbReference type="Proteomes" id="UP001230504">
    <property type="component" value="Unassembled WGS sequence"/>
</dbReference>
<dbReference type="GeneID" id="85436691"/>
<gene>
    <name evidence="2" type="ORF">LY79DRAFT_325686</name>
</gene>
<evidence type="ECO:0000256" key="1">
    <source>
        <dbReference type="SAM" id="MobiDB-lite"/>
    </source>
</evidence>
<dbReference type="EMBL" id="JAHLJV010000006">
    <property type="protein sequence ID" value="KAK1598015.1"/>
    <property type="molecule type" value="Genomic_DNA"/>
</dbReference>
<protein>
    <submittedName>
        <fullName evidence="2">Uncharacterized protein</fullName>
    </submittedName>
</protein>
<feature type="compositionally biased region" description="Low complexity" evidence="1">
    <location>
        <begin position="149"/>
        <end position="161"/>
    </location>
</feature>
<comment type="caution">
    <text evidence="2">The sequence shown here is derived from an EMBL/GenBank/DDBJ whole genome shotgun (WGS) entry which is preliminary data.</text>
</comment>
<dbReference type="AlphaFoldDB" id="A0AAD8Q8Z8"/>
<accession>A0AAD8Q8Z8</accession>
<keyword evidence="3" id="KW-1185">Reference proteome</keyword>
<dbReference type="RefSeq" id="XP_060418760.1">
    <property type="nucleotide sequence ID" value="XM_060552451.1"/>
</dbReference>
<reference evidence="2" key="1">
    <citation type="submission" date="2021-06" db="EMBL/GenBank/DDBJ databases">
        <title>Comparative genomics, transcriptomics and evolutionary studies reveal genomic signatures of adaptation to plant cell wall in hemibiotrophic fungi.</title>
        <authorList>
            <consortium name="DOE Joint Genome Institute"/>
            <person name="Baroncelli R."/>
            <person name="Diaz J.F."/>
            <person name="Benocci T."/>
            <person name="Peng M."/>
            <person name="Battaglia E."/>
            <person name="Haridas S."/>
            <person name="Andreopoulos W."/>
            <person name="Labutti K."/>
            <person name="Pangilinan J."/>
            <person name="Floch G.L."/>
            <person name="Makela M.R."/>
            <person name="Henrissat B."/>
            <person name="Grigoriev I.V."/>
            <person name="Crouch J.A."/>
            <person name="De Vries R.P."/>
            <person name="Sukno S.A."/>
            <person name="Thon M.R."/>
        </authorList>
    </citation>
    <scope>NUCLEOTIDE SEQUENCE</scope>
    <source>
        <strain evidence="2">CBS 125086</strain>
    </source>
</reference>
<proteinExistence type="predicted"/>